<dbReference type="eggNOG" id="COG0842">
    <property type="taxonomic scope" value="Bacteria"/>
</dbReference>
<feature type="transmembrane region" description="Helical" evidence="6">
    <location>
        <begin position="135"/>
        <end position="162"/>
    </location>
</feature>
<dbReference type="GO" id="GO:0046677">
    <property type="term" value="P:response to antibiotic"/>
    <property type="evidence" value="ECO:0007669"/>
    <property type="project" value="UniProtKB-KW"/>
</dbReference>
<evidence type="ECO:0000256" key="6">
    <source>
        <dbReference type="SAM" id="Phobius"/>
    </source>
</evidence>
<keyword evidence="9" id="KW-1185">Reference proteome</keyword>
<evidence type="ECO:0000256" key="5">
    <source>
        <dbReference type="ARBA" id="ARBA00023251"/>
    </source>
</evidence>
<keyword evidence="3 6" id="KW-1133">Transmembrane helix</keyword>
<dbReference type="RefSeq" id="WP_013769478.1">
    <property type="nucleotide sequence ID" value="NC_015514.1"/>
</dbReference>
<evidence type="ECO:0000256" key="1">
    <source>
        <dbReference type="ARBA" id="ARBA00004141"/>
    </source>
</evidence>
<evidence type="ECO:0000259" key="7">
    <source>
        <dbReference type="Pfam" id="PF01061"/>
    </source>
</evidence>
<evidence type="ECO:0000256" key="2">
    <source>
        <dbReference type="ARBA" id="ARBA00022692"/>
    </source>
</evidence>
<dbReference type="InterPro" id="IPR051784">
    <property type="entry name" value="Nod_factor_ABC_transporter"/>
</dbReference>
<feature type="transmembrane region" description="Helical" evidence="6">
    <location>
        <begin position="85"/>
        <end position="102"/>
    </location>
</feature>
<evidence type="ECO:0000256" key="4">
    <source>
        <dbReference type="ARBA" id="ARBA00023136"/>
    </source>
</evidence>
<feature type="transmembrane region" description="Helical" evidence="6">
    <location>
        <begin position="169"/>
        <end position="190"/>
    </location>
</feature>
<organism evidence="8 9">
    <name type="scientific">Cellulomonas fimi (strain ATCC 484 / DSM 20113 / JCM 1341 / CCUG 24087 / LMG 16345 / NBRC 15513 / NCIMB 8980 / NCTC 7547 / NRS-133)</name>
    <dbReference type="NCBI Taxonomy" id="590998"/>
    <lineage>
        <taxon>Bacteria</taxon>
        <taxon>Bacillati</taxon>
        <taxon>Actinomycetota</taxon>
        <taxon>Actinomycetes</taxon>
        <taxon>Micrococcales</taxon>
        <taxon>Cellulomonadaceae</taxon>
        <taxon>Cellulomonas</taxon>
    </lineage>
</organism>
<dbReference type="InterPro" id="IPR013525">
    <property type="entry name" value="ABC2_TM"/>
</dbReference>
<dbReference type="PANTHER" id="PTHR43229">
    <property type="entry name" value="NODULATION PROTEIN J"/>
    <property type="match status" value="1"/>
</dbReference>
<keyword evidence="5" id="KW-0046">Antibiotic resistance</keyword>
<dbReference type="AlphaFoldDB" id="F4H6D6"/>
<protein>
    <submittedName>
        <fullName evidence="8">ABC-2 type transporter</fullName>
    </submittedName>
</protein>
<feature type="domain" description="ABC-2 type transporter transmembrane" evidence="7">
    <location>
        <begin position="24"/>
        <end position="213"/>
    </location>
</feature>
<keyword evidence="4 6" id="KW-0472">Membrane</keyword>
<dbReference type="Proteomes" id="UP000008460">
    <property type="component" value="Chromosome"/>
</dbReference>
<evidence type="ECO:0000256" key="3">
    <source>
        <dbReference type="ARBA" id="ARBA00022989"/>
    </source>
</evidence>
<feature type="transmembrane region" description="Helical" evidence="6">
    <location>
        <begin position="56"/>
        <end position="79"/>
    </location>
</feature>
<dbReference type="GO" id="GO:0043190">
    <property type="term" value="C:ATP-binding cassette (ABC) transporter complex"/>
    <property type="evidence" value="ECO:0007669"/>
    <property type="project" value="InterPro"/>
</dbReference>
<dbReference type="InterPro" id="IPR000412">
    <property type="entry name" value="ABC_2_transport"/>
</dbReference>
<proteinExistence type="predicted"/>
<reference evidence="8 9" key="1">
    <citation type="submission" date="2011-04" db="EMBL/GenBank/DDBJ databases">
        <title>Complete sequence of Cellulomonas fimi ATCC 484.</title>
        <authorList>
            <consortium name="US DOE Joint Genome Institute"/>
            <person name="Lucas S."/>
            <person name="Han J."/>
            <person name="Lapidus A."/>
            <person name="Cheng J.-F."/>
            <person name="Goodwin L."/>
            <person name="Pitluck S."/>
            <person name="Peters L."/>
            <person name="Chertkov O."/>
            <person name="Detter J.C."/>
            <person name="Han C."/>
            <person name="Tapia R."/>
            <person name="Land M."/>
            <person name="Hauser L."/>
            <person name="Kyrpides N."/>
            <person name="Ivanova N."/>
            <person name="Ovchinnikova G."/>
            <person name="Pagani I."/>
            <person name="Mead D."/>
            <person name="Brumm P."/>
            <person name="Woyke T."/>
        </authorList>
    </citation>
    <scope>NUCLEOTIDE SEQUENCE [LARGE SCALE GENOMIC DNA]</scope>
    <source>
        <strain evidence="9">ATCC 484 / DSM 20113 / JCM 1341 / NBRC 15513 / NCIMB 8980 / NCTC 7547</strain>
    </source>
</reference>
<dbReference type="GO" id="GO:0140359">
    <property type="term" value="F:ABC-type transporter activity"/>
    <property type="evidence" value="ECO:0007669"/>
    <property type="project" value="InterPro"/>
</dbReference>
<dbReference type="Pfam" id="PF01061">
    <property type="entry name" value="ABC2_membrane"/>
    <property type="match status" value="1"/>
</dbReference>
<feature type="transmembrane region" description="Helical" evidence="6">
    <location>
        <begin position="109"/>
        <end position="129"/>
    </location>
</feature>
<dbReference type="HOGENOM" id="CLU_088257_0_0_11"/>
<keyword evidence="2 6" id="KW-0812">Transmembrane</keyword>
<accession>F4H6D6</accession>
<dbReference type="PANTHER" id="PTHR43229:SF2">
    <property type="entry name" value="NODULATION PROTEIN J"/>
    <property type="match status" value="1"/>
</dbReference>
<evidence type="ECO:0000313" key="8">
    <source>
        <dbReference type="EMBL" id="AEE44448.1"/>
    </source>
</evidence>
<gene>
    <name evidence="8" type="ordered locus">Celf_0303</name>
</gene>
<dbReference type="STRING" id="590998.Celf_0303"/>
<feature type="transmembrane region" description="Helical" evidence="6">
    <location>
        <begin position="229"/>
        <end position="248"/>
    </location>
</feature>
<dbReference type="PIRSF" id="PIRSF006648">
    <property type="entry name" value="DrrB"/>
    <property type="match status" value="1"/>
</dbReference>
<sequence>MTLLHTLRWSFLIGLADARAIHDVRTWVFGWLLRVLCQVVFFASIGLVVGEGKVEYLVVGHSVLVGASTVLFVVASTVWERRLGTLPLLVASPSSPFVVFAGRSAQWVLEGLVLATLSLLVAPAVFGLPVRPTTVLVAVPVLLVSLLSVFWFGLLLGAVVLARPHLRSVVANLAMLTLMLFAGVNVPVAFWPDGLSVAANALPMTHGLAAVRTLVTTGALDLGRVGLEAAVGAAWLGAAILVFARLVTRVRRDGTLAHEG</sequence>
<comment type="subcellular location">
    <subcellularLocation>
        <location evidence="1">Membrane</location>
        <topology evidence="1">Multi-pass membrane protein</topology>
    </subcellularLocation>
</comment>
<evidence type="ECO:0000313" key="9">
    <source>
        <dbReference type="Proteomes" id="UP000008460"/>
    </source>
</evidence>
<dbReference type="KEGG" id="cfi:Celf_0303"/>
<feature type="transmembrane region" description="Helical" evidence="6">
    <location>
        <begin position="28"/>
        <end position="49"/>
    </location>
</feature>
<dbReference type="EMBL" id="CP002666">
    <property type="protein sequence ID" value="AEE44448.1"/>
    <property type="molecule type" value="Genomic_DNA"/>
</dbReference>
<name>F4H6D6_CELFA</name>